<evidence type="ECO:0000313" key="2">
    <source>
        <dbReference type="Proteomes" id="UP001162029"/>
    </source>
</evidence>
<gene>
    <name evidence="1" type="ORF">PDE001_LOCUS9354</name>
</gene>
<proteinExistence type="predicted"/>
<dbReference type="EMBL" id="CANTFM010002050">
    <property type="protein sequence ID" value="CAI5744192.1"/>
    <property type="molecule type" value="Genomic_DNA"/>
</dbReference>
<accession>A0AAV0V6H0</accession>
<evidence type="ECO:0000313" key="1">
    <source>
        <dbReference type="EMBL" id="CAI5744192.1"/>
    </source>
</evidence>
<dbReference type="AlphaFoldDB" id="A0AAV0V6H0"/>
<name>A0AAV0V6H0_9STRA</name>
<keyword evidence="2" id="KW-1185">Reference proteome</keyword>
<reference evidence="1" key="1">
    <citation type="submission" date="2022-12" db="EMBL/GenBank/DDBJ databases">
        <authorList>
            <person name="Webb A."/>
        </authorList>
    </citation>
    <scope>NUCLEOTIDE SEQUENCE</scope>
    <source>
        <strain evidence="1">Pd1</strain>
    </source>
</reference>
<sequence length="110" mass="12215">MDQPHTVPLSTSELIARITDPSRCTDIASINRLDSLLKCCPSASFKDVELPKQLMSHVLSGQLQAIDNDDASEFHASKWQLLTSLLRVSEVEFIASELDLQPVLSFMLTD</sequence>
<organism evidence="1 2">
    <name type="scientific">Peronospora destructor</name>
    <dbReference type="NCBI Taxonomy" id="86335"/>
    <lineage>
        <taxon>Eukaryota</taxon>
        <taxon>Sar</taxon>
        <taxon>Stramenopiles</taxon>
        <taxon>Oomycota</taxon>
        <taxon>Peronosporomycetes</taxon>
        <taxon>Peronosporales</taxon>
        <taxon>Peronosporaceae</taxon>
        <taxon>Peronospora</taxon>
    </lineage>
</organism>
<protein>
    <submittedName>
        <fullName evidence="1">Uncharacterized protein</fullName>
    </submittedName>
</protein>
<comment type="caution">
    <text evidence="1">The sequence shown here is derived from an EMBL/GenBank/DDBJ whole genome shotgun (WGS) entry which is preliminary data.</text>
</comment>
<dbReference type="Proteomes" id="UP001162029">
    <property type="component" value="Unassembled WGS sequence"/>
</dbReference>